<evidence type="ECO:0000259" key="6">
    <source>
        <dbReference type="Pfam" id="PF23286"/>
    </source>
</evidence>
<keyword evidence="2" id="KW-0677">Repeat</keyword>
<reference evidence="7" key="1">
    <citation type="submission" date="2023-07" db="EMBL/GenBank/DDBJ databases">
        <title>draft genome sequence of fig (Ficus carica).</title>
        <authorList>
            <person name="Takahashi T."/>
            <person name="Nishimura K."/>
        </authorList>
    </citation>
    <scope>NUCLEOTIDE SEQUENCE</scope>
</reference>
<evidence type="ECO:0000313" key="8">
    <source>
        <dbReference type="Proteomes" id="UP001187192"/>
    </source>
</evidence>
<dbReference type="SMART" id="SM00369">
    <property type="entry name" value="LRR_TYP"/>
    <property type="match status" value="3"/>
</dbReference>
<accession>A0AA88AMQ5</accession>
<dbReference type="Pfam" id="PF23286">
    <property type="entry name" value="LRR_13"/>
    <property type="match status" value="1"/>
</dbReference>
<keyword evidence="1" id="KW-0433">Leucine-rich repeat</keyword>
<organism evidence="7 8">
    <name type="scientific">Ficus carica</name>
    <name type="common">Common fig</name>
    <dbReference type="NCBI Taxonomy" id="3494"/>
    <lineage>
        <taxon>Eukaryota</taxon>
        <taxon>Viridiplantae</taxon>
        <taxon>Streptophyta</taxon>
        <taxon>Embryophyta</taxon>
        <taxon>Tracheophyta</taxon>
        <taxon>Spermatophyta</taxon>
        <taxon>Magnoliopsida</taxon>
        <taxon>eudicotyledons</taxon>
        <taxon>Gunneridae</taxon>
        <taxon>Pentapetalae</taxon>
        <taxon>rosids</taxon>
        <taxon>fabids</taxon>
        <taxon>Rosales</taxon>
        <taxon>Moraceae</taxon>
        <taxon>Ficeae</taxon>
        <taxon>Ficus</taxon>
    </lineage>
</organism>
<dbReference type="Pfam" id="PF20160">
    <property type="entry name" value="C-JID"/>
    <property type="match status" value="1"/>
</dbReference>
<evidence type="ECO:0000256" key="3">
    <source>
        <dbReference type="ARBA" id="ARBA00022821"/>
    </source>
</evidence>
<evidence type="ECO:0000259" key="5">
    <source>
        <dbReference type="Pfam" id="PF20160"/>
    </source>
</evidence>
<dbReference type="SUPFAM" id="SSF52058">
    <property type="entry name" value="L domain-like"/>
    <property type="match status" value="1"/>
</dbReference>
<evidence type="ECO:0000259" key="4">
    <source>
        <dbReference type="Pfam" id="PF13966"/>
    </source>
</evidence>
<dbReference type="InterPro" id="IPR058546">
    <property type="entry name" value="RPS4B/Roq1-like_LRR"/>
</dbReference>
<dbReference type="InterPro" id="IPR032675">
    <property type="entry name" value="LRR_dom_sf"/>
</dbReference>
<dbReference type="InterPro" id="IPR011713">
    <property type="entry name" value="Leu-rich_rpt_3"/>
</dbReference>
<dbReference type="PANTHER" id="PTHR48051:SF1">
    <property type="entry name" value="RAS SUPPRESSOR PROTEIN 1"/>
    <property type="match status" value="1"/>
</dbReference>
<name>A0AA88AMQ5_FICCA</name>
<dbReference type="PANTHER" id="PTHR48051">
    <property type="match status" value="1"/>
</dbReference>
<dbReference type="FunFam" id="3.80.10.10:FF:000386">
    <property type="entry name" value="Disease resistance protein RPS4"/>
    <property type="match status" value="1"/>
</dbReference>
<dbReference type="Pfam" id="PF07725">
    <property type="entry name" value="LRR_3"/>
    <property type="match status" value="1"/>
</dbReference>
<keyword evidence="8" id="KW-1185">Reference proteome</keyword>
<dbReference type="Gene3D" id="3.80.10.10">
    <property type="entry name" value="Ribonuclease Inhibitor"/>
    <property type="match status" value="2"/>
</dbReference>
<dbReference type="AlphaFoldDB" id="A0AA88AMQ5"/>
<keyword evidence="3" id="KW-0611">Plant defense</keyword>
<sequence>MSLNFCELGNDINLDPLVFKDMFSLKFLLFRNQYCQDCTIRLNLPQGLQYIPDELRYLCWENYPLRSLPQNFIPEKLVELLLEDSKLEKLWDGIQNLGSLKILNLSQSEDLTEIPDLSLALNLEVLRLSCCDSLEHLPTSIGKLESLQSLYLSFCNKLKSLPTSICKLKSLKILDLEHCSKLEYFPEILEPMPNLRSLSLEHSGIRKLPASVANLVGIKILGVHNCKNLEFIPDTVCNLALLFLDLSNCSKLENLPGPLSNGMPLRSLDLSDTNVCQIPDNLFSYVTLLLGVNLSRTNIRRIPENIKFLKLSQLSIRDCKFLQSIPELPSTIREVDAWGCTSLEMVSNSMAVLTQPPIDDVRLRFSFEFSHSIKLKHQNIMPEFLKGASLIAAKFACQSCRTHKDEVGGIKMCYPGEEIPKWFNFQTEGRSMNIPYNPKSLFIGFAFCFIVKQPKRKEITYLKCEMNVKTIDGNEWKTRCDDVVSGRFHLENRKSLHVLMTTFMMANQMMSPTRANKVDFKRLLEQLYYVNVSPSGKELCEKIWSSNLDDWCKILWWQLVRDVLPVRAVLNDGGGTRCPLCGLGLETATHLFLFCDRVRPLWFMSEWGLRTDSLPCDSMASFLGIVSHGHPN</sequence>
<evidence type="ECO:0000256" key="1">
    <source>
        <dbReference type="ARBA" id="ARBA00022614"/>
    </source>
</evidence>
<proteinExistence type="predicted"/>
<feature type="domain" description="Disease resistance protein RPS4B/Roq1-like leucine-rich repeats" evidence="6">
    <location>
        <begin position="168"/>
        <end position="253"/>
    </location>
</feature>
<gene>
    <name evidence="7" type="ORF">TIFTF001_024827</name>
</gene>
<dbReference type="EMBL" id="BTGU01000059">
    <property type="protein sequence ID" value="GMN55714.1"/>
    <property type="molecule type" value="Genomic_DNA"/>
</dbReference>
<dbReference type="Pfam" id="PF13966">
    <property type="entry name" value="zf-RVT"/>
    <property type="match status" value="1"/>
</dbReference>
<feature type="domain" description="C-JID" evidence="5">
    <location>
        <begin position="415"/>
        <end position="481"/>
    </location>
</feature>
<evidence type="ECO:0000256" key="2">
    <source>
        <dbReference type="ARBA" id="ARBA00022737"/>
    </source>
</evidence>
<dbReference type="InterPro" id="IPR026960">
    <property type="entry name" value="RVT-Znf"/>
</dbReference>
<dbReference type="GO" id="GO:0005737">
    <property type="term" value="C:cytoplasm"/>
    <property type="evidence" value="ECO:0007669"/>
    <property type="project" value="TreeGrafter"/>
</dbReference>
<evidence type="ECO:0000313" key="7">
    <source>
        <dbReference type="EMBL" id="GMN55714.1"/>
    </source>
</evidence>
<dbReference type="InterPro" id="IPR050216">
    <property type="entry name" value="LRR_domain-containing"/>
</dbReference>
<dbReference type="InterPro" id="IPR045344">
    <property type="entry name" value="C-JID"/>
</dbReference>
<protein>
    <submittedName>
        <fullName evidence="7">Uncharacterized protein</fullName>
    </submittedName>
</protein>
<comment type="caution">
    <text evidence="7">The sequence shown here is derived from an EMBL/GenBank/DDBJ whole genome shotgun (WGS) entry which is preliminary data.</text>
</comment>
<dbReference type="Proteomes" id="UP001187192">
    <property type="component" value="Unassembled WGS sequence"/>
</dbReference>
<dbReference type="InterPro" id="IPR003591">
    <property type="entry name" value="Leu-rich_rpt_typical-subtyp"/>
</dbReference>
<feature type="domain" description="Reverse transcriptase zinc-binding" evidence="4">
    <location>
        <begin position="538"/>
        <end position="602"/>
    </location>
</feature>